<keyword evidence="1" id="KW-0934">Plastid</keyword>
<evidence type="ECO:0008006" key="2">
    <source>
        <dbReference type="Google" id="ProtNLM"/>
    </source>
</evidence>
<gene>
    <name evidence="1" type="primary">orf342</name>
</gene>
<reference evidence="1" key="1">
    <citation type="submission" date="2018-07" db="EMBL/GenBank/DDBJ databases">
        <authorList>
            <person name="Quirk P.G."/>
            <person name="Krulwich T.A."/>
        </authorList>
    </citation>
    <scope>NUCLEOTIDE SEQUENCE</scope>
</reference>
<name>A0A386B0Z2_9CHLO</name>
<reference evidence="1" key="2">
    <citation type="journal article" date="2019" name="Mol. Phylogenet. Evol.">
        <title>Reassessment of the classification of bryopsidales (chlorophyta) based on chloroplast phylogenomic analyses.</title>
        <authorList>
            <person name="Cremen M.C."/>
            <person name="Leliaert F."/>
            <person name="West J."/>
            <person name="Lam D.W."/>
            <person name="Shimada S."/>
            <person name="Lopez-Bautista J.M."/>
            <person name="Verbruggen H."/>
        </authorList>
    </citation>
    <scope>NUCLEOTIDE SEQUENCE</scope>
</reference>
<dbReference type="RefSeq" id="YP_009519374.1">
    <property type="nucleotide sequence ID" value="NC_039525.1"/>
</dbReference>
<geneLocation type="chloroplast" evidence="1"/>
<evidence type="ECO:0000313" key="1">
    <source>
        <dbReference type="EMBL" id="AYC65368.1"/>
    </source>
</evidence>
<dbReference type="EMBL" id="MH591109">
    <property type="protein sequence ID" value="AYC65368.1"/>
    <property type="molecule type" value="Genomic_DNA"/>
</dbReference>
<proteinExistence type="predicted"/>
<dbReference type="GeneID" id="38279327"/>
<organism evidence="1">
    <name type="scientific">Pseudocodium devriesii</name>
    <dbReference type="NCBI Taxonomy" id="453070"/>
    <lineage>
        <taxon>Eukaryota</taxon>
        <taxon>Viridiplantae</taxon>
        <taxon>Chlorophyta</taxon>
        <taxon>core chlorophytes</taxon>
        <taxon>Ulvophyceae</taxon>
        <taxon>TCBD clade</taxon>
        <taxon>Bryopsidales</taxon>
        <taxon>Halimedineae</taxon>
        <taxon>Halimedaceae</taxon>
        <taxon>Pseudocodieae</taxon>
        <taxon>Pseudocodium</taxon>
    </lineage>
</organism>
<sequence length="342" mass="42414">MIQKILFKLQRKIQKEKNMRRRRNLQRLLFRNRSLQFLILCDFIQYKCETKFDFLIWMQPKKRQSLLQNIRTQLWILVLEPCIDFHIQHQTPNISHTLKKLGVQHIFLLQFSNDLNQIAKYWILSNILIDKKFFFYWVKVKNSLPLKKLFLRFRIFDWKTHFSTLFKVPLLEFNNFYIQPIGIPTEIKTLDFQKSAHKKGLRIKFIKLISLEHGVSFLGWFFQNTYSGSEHSISRTNFDSFKEEIKKFLQKTSYQPLDKIIYNLKKKIWKWQHFYFFESQRTEFNDSLIQFNEFLLWQLWRCLRMRHKNKSFQWLYIRYWKDSTSQKWVFNVNTEKLFIKKR</sequence>
<dbReference type="AlphaFoldDB" id="A0A386B0Z2"/>
<accession>A0A386B0Z2</accession>
<keyword evidence="1" id="KW-0150">Chloroplast</keyword>
<protein>
    <recommendedName>
        <fullName evidence="2">Group II intron maturase-specific domain-containing protein</fullName>
    </recommendedName>
</protein>